<proteinExistence type="predicted"/>
<dbReference type="Proteomes" id="UP000789738">
    <property type="component" value="Unassembled WGS sequence"/>
</dbReference>
<evidence type="ECO:0000313" key="3">
    <source>
        <dbReference type="EMBL" id="PEG29004.1"/>
    </source>
</evidence>
<dbReference type="Pfam" id="PF12646">
    <property type="entry name" value="DUF3783"/>
    <property type="match status" value="1"/>
</dbReference>
<dbReference type="EMBL" id="CAMTCP010000199">
    <property type="protein sequence ID" value="CAI3584055.1"/>
    <property type="molecule type" value="Genomic_DNA"/>
</dbReference>
<organism evidence="3 5">
    <name type="scientific">Clostridium neonatale</name>
    <dbReference type="NCBI Taxonomy" id="137838"/>
    <lineage>
        <taxon>Bacteria</taxon>
        <taxon>Bacillati</taxon>
        <taxon>Bacillota</taxon>
        <taxon>Clostridia</taxon>
        <taxon>Eubacteriales</taxon>
        <taxon>Clostridiaceae</taxon>
        <taxon>Clostridium</taxon>
    </lineage>
</organism>
<sequence>MAINYKCILAYGLTDEEFDKIQKRRIKVKRVTNSDASNKIIDILCGTEVENSEEELPVGEKALIFNGYNDKELRGVIKFIRGFIEGGVLAVVTEQSSKWTLKYLLEHLIEERTMYEEYKKGEK</sequence>
<dbReference type="EMBL" id="PDCJ01000006">
    <property type="protein sequence ID" value="PEG29004.1"/>
    <property type="molecule type" value="Genomic_DNA"/>
</dbReference>
<reference evidence="2" key="4">
    <citation type="submission" date="2022-10" db="EMBL/GenBank/DDBJ databases">
        <authorList>
            <person name="Aires J."/>
            <person name="Mesa V."/>
        </authorList>
    </citation>
    <scope>NUCLEOTIDE SEQUENCE</scope>
    <source>
        <strain evidence="2">Clostridium neonatale JD116</strain>
    </source>
</reference>
<dbReference type="InterPro" id="IPR016621">
    <property type="entry name" value="UCP014543"/>
</dbReference>
<reference evidence="4 6" key="2">
    <citation type="submission" date="2018-06" db="EMBL/GenBank/DDBJ databases">
        <authorList>
            <consortium name="IHU Genomes"/>
        </authorList>
    </citation>
    <scope>NUCLEOTIDE SEQUENCE [LARGE SCALE GENOMIC DNA]</scope>
    <source>
        <strain evidence="4 6">NEC25</strain>
    </source>
</reference>
<dbReference type="EMBL" id="UWJD01000001">
    <property type="protein sequence ID" value="VCT82494.1"/>
    <property type="molecule type" value="Genomic_DNA"/>
</dbReference>
<reference evidence="1" key="3">
    <citation type="submission" date="2021-10" db="EMBL/GenBank/DDBJ databases">
        <authorList>
            <person name="Mesa V."/>
        </authorList>
    </citation>
    <scope>NUCLEOTIDE SEQUENCE</scope>
    <source>
        <strain evidence="1">CC3_PB</strain>
    </source>
</reference>
<evidence type="ECO:0000313" key="1">
    <source>
        <dbReference type="EMBL" id="CAG9703116.1"/>
    </source>
</evidence>
<evidence type="ECO:0000313" key="6">
    <source>
        <dbReference type="Proteomes" id="UP000431451"/>
    </source>
</evidence>
<keyword evidence="5" id="KW-1185">Reference proteome</keyword>
<dbReference type="STRING" id="137838.GCA_001458595_00183"/>
<dbReference type="Proteomes" id="UP001189143">
    <property type="component" value="Unassembled WGS sequence"/>
</dbReference>
<dbReference type="EMBL" id="CAKJVE010000004">
    <property type="protein sequence ID" value="CAG9703116.1"/>
    <property type="molecule type" value="Genomic_DNA"/>
</dbReference>
<protein>
    <submittedName>
        <fullName evidence="3">DUF3783 domain-containing protein</fullName>
    </submittedName>
</protein>
<name>A0A2A7MB90_9CLOT</name>
<evidence type="ECO:0000313" key="5">
    <source>
        <dbReference type="Proteomes" id="UP000220840"/>
    </source>
</evidence>
<dbReference type="GeneID" id="68875343"/>
<dbReference type="Proteomes" id="UP000431451">
    <property type="component" value="Unassembled WGS sequence"/>
</dbReference>
<gene>
    <name evidence="2" type="ORF">CNEO2_270011</name>
    <name evidence="1" type="ORF">CNEO_40350</name>
    <name evidence="4" type="ORF">CNEONATNEC25_00037</name>
    <name evidence="3" type="ORF">CQ394_20365</name>
</gene>
<evidence type="ECO:0000313" key="4">
    <source>
        <dbReference type="EMBL" id="VCT82494.1"/>
    </source>
</evidence>
<reference evidence="3 5" key="1">
    <citation type="submission" date="2017-10" db="EMBL/GenBank/DDBJ databases">
        <title>Effective Description of Clostridium neonatale sp. nov. linked to necrotizing enterocolitis in neonates and a clarification of species assignable to the genus Clostridium (Prazmowski 1880) emend. Lawson and Rainey 2016.</title>
        <authorList>
            <person name="Bernard K."/>
            <person name="Burdz T."/>
            <person name="Wiebe D."/>
            <person name="Balcewich B."/>
            <person name="Alfa M."/>
            <person name="Bernier A.-M."/>
        </authorList>
    </citation>
    <scope>NUCLEOTIDE SEQUENCE [LARGE SCALE GENOMIC DNA]</scope>
    <source>
        <strain evidence="3 5">LCDC99A005</strain>
    </source>
</reference>
<evidence type="ECO:0000313" key="2">
    <source>
        <dbReference type="EMBL" id="CAI3584055.1"/>
    </source>
</evidence>
<dbReference type="Proteomes" id="UP000220840">
    <property type="component" value="Unassembled WGS sequence"/>
</dbReference>
<dbReference type="AlphaFoldDB" id="A0A2A7MB90"/>
<dbReference type="OrthoDB" id="2053609at2"/>
<dbReference type="RefSeq" id="WP_058293191.1">
    <property type="nucleotide sequence ID" value="NZ_CAKJVE010000004.1"/>
</dbReference>
<accession>A0A2A7MB90</accession>